<accession>A0ABS9KC77</accession>
<name>A0ABS9KC77_9BACT</name>
<feature type="transmembrane region" description="Helical" evidence="1">
    <location>
        <begin position="69"/>
        <end position="88"/>
    </location>
</feature>
<comment type="caution">
    <text evidence="2">The sequence shown here is derived from an EMBL/GenBank/DDBJ whole genome shotgun (WGS) entry which is preliminary data.</text>
</comment>
<keyword evidence="1" id="KW-1133">Transmembrane helix</keyword>
<sequence length="161" mass="18489">MARGLGSYSSLPLLPFRFRLAGYIMILCSFGAAYLYFWGGRPALFEVPVFAILTSYAETRWFVLAQTNALDEIAVIFAVLGLLFILFSREKEENEETLILRIKSLFLSVYLTSAFIIIFYITVFGWPVFILISLSFILFLLISIISFKIYLIRYSKIKSSQ</sequence>
<evidence type="ECO:0000313" key="3">
    <source>
        <dbReference type="Proteomes" id="UP001165366"/>
    </source>
</evidence>
<feature type="transmembrane region" description="Helical" evidence="1">
    <location>
        <begin position="100"/>
        <end position="122"/>
    </location>
</feature>
<gene>
    <name evidence="2" type="ORF">L6773_07785</name>
</gene>
<reference evidence="2" key="2">
    <citation type="submission" date="2024-05" db="EMBL/GenBank/DDBJ databases">
        <title>Rhodohalobacter halophilus gen. nov., sp. nov., a moderately halophilic member of the family Balneolaceae.</title>
        <authorList>
            <person name="Xia J."/>
        </authorList>
    </citation>
    <scope>NUCLEOTIDE SEQUENCE</scope>
    <source>
        <strain evidence="2">WB101</strain>
    </source>
</reference>
<evidence type="ECO:0000313" key="2">
    <source>
        <dbReference type="EMBL" id="MCG2588459.1"/>
    </source>
</evidence>
<reference evidence="2" key="1">
    <citation type="submission" date="2022-01" db="EMBL/GenBank/DDBJ databases">
        <authorList>
            <person name="Wang Y."/>
        </authorList>
    </citation>
    <scope>NUCLEOTIDE SEQUENCE</scope>
    <source>
        <strain evidence="2">WB101</strain>
    </source>
</reference>
<dbReference type="Proteomes" id="UP001165366">
    <property type="component" value="Unassembled WGS sequence"/>
</dbReference>
<feature type="transmembrane region" description="Helical" evidence="1">
    <location>
        <begin position="20"/>
        <end position="37"/>
    </location>
</feature>
<keyword evidence="3" id="KW-1185">Reference proteome</keyword>
<keyword evidence="1" id="KW-0472">Membrane</keyword>
<evidence type="ECO:0000256" key="1">
    <source>
        <dbReference type="SAM" id="Phobius"/>
    </source>
</evidence>
<dbReference type="RefSeq" id="WP_237853301.1">
    <property type="nucleotide sequence ID" value="NZ_JAKLWS010000007.1"/>
</dbReference>
<dbReference type="EMBL" id="JAKLWS010000007">
    <property type="protein sequence ID" value="MCG2588459.1"/>
    <property type="molecule type" value="Genomic_DNA"/>
</dbReference>
<feature type="transmembrane region" description="Helical" evidence="1">
    <location>
        <begin position="128"/>
        <end position="151"/>
    </location>
</feature>
<protein>
    <submittedName>
        <fullName evidence="2">Uncharacterized protein</fullName>
    </submittedName>
</protein>
<organism evidence="2 3">
    <name type="scientific">Rhodohalobacter sulfatireducens</name>
    <dbReference type="NCBI Taxonomy" id="2911366"/>
    <lineage>
        <taxon>Bacteria</taxon>
        <taxon>Pseudomonadati</taxon>
        <taxon>Balneolota</taxon>
        <taxon>Balneolia</taxon>
        <taxon>Balneolales</taxon>
        <taxon>Balneolaceae</taxon>
        <taxon>Rhodohalobacter</taxon>
    </lineage>
</organism>
<proteinExistence type="predicted"/>
<keyword evidence="1" id="KW-0812">Transmembrane</keyword>